<dbReference type="PROSITE" id="PS50812">
    <property type="entry name" value="PWWP"/>
    <property type="match status" value="1"/>
</dbReference>
<dbReference type="Pfam" id="PF00855">
    <property type="entry name" value="PWWP"/>
    <property type="match status" value="1"/>
</dbReference>
<dbReference type="SUPFAM" id="SSF63748">
    <property type="entry name" value="Tudor/PWWP/MBT"/>
    <property type="match status" value="1"/>
</dbReference>
<dbReference type="Proteomes" id="UP000772434">
    <property type="component" value="Unassembled WGS sequence"/>
</dbReference>
<reference evidence="3" key="1">
    <citation type="submission" date="2020-11" db="EMBL/GenBank/DDBJ databases">
        <authorList>
            <consortium name="DOE Joint Genome Institute"/>
            <person name="Ahrendt S."/>
            <person name="Riley R."/>
            <person name="Andreopoulos W."/>
            <person name="Labutti K."/>
            <person name="Pangilinan J."/>
            <person name="Ruiz-Duenas F.J."/>
            <person name="Barrasa J.M."/>
            <person name="Sanchez-Garcia M."/>
            <person name="Camarero S."/>
            <person name="Miyauchi S."/>
            <person name="Serrano A."/>
            <person name="Linde D."/>
            <person name="Babiker R."/>
            <person name="Drula E."/>
            <person name="Ayuso-Fernandez I."/>
            <person name="Pacheco R."/>
            <person name="Padilla G."/>
            <person name="Ferreira P."/>
            <person name="Barriuso J."/>
            <person name="Kellner H."/>
            <person name="Castanera R."/>
            <person name="Alfaro M."/>
            <person name="Ramirez L."/>
            <person name="Pisabarro A.G."/>
            <person name="Kuo A."/>
            <person name="Tritt A."/>
            <person name="Lipzen A."/>
            <person name="He G."/>
            <person name="Yan M."/>
            <person name="Ng V."/>
            <person name="Cullen D."/>
            <person name="Martin F."/>
            <person name="Rosso M.-N."/>
            <person name="Henrissat B."/>
            <person name="Hibbett D."/>
            <person name="Martinez A.T."/>
            <person name="Grigoriev I.V."/>
        </authorList>
    </citation>
    <scope>NUCLEOTIDE SEQUENCE</scope>
    <source>
        <strain evidence="3">AH 40177</strain>
    </source>
</reference>
<dbReference type="InterPro" id="IPR000313">
    <property type="entry name" value="PWWP_dom"/>
</dbReference>
<feature type="domain" description="PWWP" evidence="2">
    <location>
        <begin position="18"/>
        <end position="85"/>
    </location>
</feature>
<gene>
    <name evidence="3" type="ORF">BDP27DRAFT_1542150</name>
</gene>
<comment type="caution">
    <text evidence="3">The sequence shown here is derived from an EMBL/GenBank/DDBJ whole genome shotgun (WGS) entry which is preliminary data.</text>
</comment>
<feature type="compositionally biased region" description="Low complexity" evidence="1">
    <location>
        <begin position="165"/>
        <end position="174"/>
    </location>
</feature>
<evidence type="ECO:0000259" key="2">
    <source>
        <dbReference type="PROSITE" id="PS50812"/>
    </source>
</evidence>
<evidence type="ECO:0000313" key="3">
    <source>
        <dbReference type="EMBL" id="KAF9066704.1"/>
    </source>
</evidence>
<accession>A0A9P5PJ59</accession>
<feature type="region of interest" description="Disordered" evidence="1">
    <location>
        <begin position="351"/>
        <end position="390"/>
    </location>
</feature>
<sequence length="432" mass="46696">MNKKSSNGSKAPVSSYEVDDIVLGKIRGYPPWPGRASLKSLISFISRVVDPNSTPAGVSKERPSNKKSAHYCVQFFPRGDFSWLPPKDISKLKPHEIESYITDPAKKSGELLQGYKIARDPTEWSEEQHALKEVEDDEAEGDEEDELVDESERPAASKKKKTAAKDSPSSAPSAPKKRKRDSEPGAKAKASGSTAPTKPKGPGRARKSKAAVESEDEDRVAAGGEPDKAVSPPVTKKAKLGPSATKDDAGDDDPEANKVREWRHRLQKIFLSSKVTAPKDDEMPDMDILFKHIETYDRMNIAYLQFSKIGKVMRHITALGDDRVPLDSLYRFRERARVLVDLWGKIINANRGDGKDESAGKNGGASGVRNNGASNMGGSESPNANNANENGIADAINSSVAGGAIDVNGHRNGHGQANGGEMKSFFGDAGYT</sequence>
<feature type="compositionally biased region" description="Polar residues" evidence="1">
    <location>
        <begin position="368"/>
        <end position="382"/>
    </location>
</feature>
<protein>
    <recommendedName>
        <fullName evidence="2">PWWP domain-containing protein</fullName>
    </recommendedName>
</protein>
<dbReference type="OrthoDB" id="62853at2759"/>
<dbReference type="SMART" id="SM00293">
    <property type="entry name" value="PWWP"/>
    <property type="match status" value="1"/>
</dbReference>
<dbReference type="AlphaFoldDB" id="A0A9P5PJ59"/>
<dbReference type="EMBL" id="JADNRY010000083">
    <property type="protein sequence ID" value="KAF9066704.1"/>
    <property type="molecule type" value="Genomic_DNA"/>
</dbReference>
<evidence type="ECO:0000313" key="4">
    <source>
        <dbReference type="Proteomes" id="UP000772434"/>
    </source>
</evidence>
<proteinExistence type="predicted"/>
<feature type="region of interest" description="Disordered" evidence="1">
    <location>
        <begin position="407"/>
        <end position="432"/>
    </location>
</feature>
<name>A0A9P5PJ59_9AGAR</name>
<evidence type="ECO:0000256" key="1">
    <source>
        <dbReference type="SAM" id="MobiDB-lite"/>
    </source>
</evidence>
<feature type="region of interest" description="Disordered" evidence="1">
    <location>
        <begin position="109"/>
        <end position="255"/>
    </location>
</feature>
<feature type="compositionally biased region" description="Acidic residues" evidence="1">
    <location>
        <begin position="134"/>
        <end position="149"/>
    </location>
</feature>
<feature type="compositionally biased region" description="Basic and acidic residues" evidence="1">
    <location>
        <begin position="117"/>
        <end position="133"/>
    </location>
</feature>
<keyword evidence="4" id="KW-1185">Reference proteome</keyword>
<organism evidence="3 4">
    <name type="scientific">Rhodocollybia butyracea</name>
    <dbReference type="NCBI Taxonomy" id="206335"/>
    <lineage>
        <taxon>Eukaryota</taxon>
        <taxon>Fungi</taxon>
        <taxon>Dikarya</taxon>
        <taxon>Basidiomycota</taxon>
        <taxon>Agaricomycotina</taxon>
        <taxon>Agaricomycetes</taxon>
        <taxon>Agaricomycetidae</taxon>
        <taxon>Agaricales</taxon>
        <taxon>Marasmiineae</taxon>
        <taxon>Omphalotaceae</taxon>
        <taxon>Rhodocollybia</taxon>
    </lineage>
</organism>
<dbReference type="Gene3D" id="2.30.30.140">
    <property type="match status" value="1"/>
</dbReference>